<evidence type="ECO:0000313" key="8">
    <source>
        <dbReference type="Proteomes" id="UP000298246"/>
    </source>
</evidence>
<evidence type="ECO:0000256" key="2">
    <source>
        <dbReference type="ARBA" id="ARBA00022801"/>
    </source>
</evidence>
<dbReference type="OrthoDB" id="9758662at2"/>
<dbReference type="InterPro" id="IPR001701">
    <property type="entry name" value="Glyco_hydro_9"/>
</dbReference>
<proteinExistence type="inferred from homology"/>
<dbReference type="GO" id="GO:0000272">
    <property type="term" value="P:polysaccharide catabolic process"/>
    <property type="evidence" value="ECO:0007669"/>
    <property type="project" value="UniProtKB-KW"/>
</dbReference>
<keyword evidence="4" id="KW-0326">Glycosidase</keyword>
<dbReference type="InterPro" id="IPR003961">
    <property type="entry name" value="FN3_dom"/>
</dbReference>
<dbReference type="Pfam" id="PF02927">
    <property type="entry name" value="CelD_N"/>
    <property type="match status" value="1"/>
</dbReference>
<dbReference type="InterPro" id="IPR004197">
    <property type="entry name" value="Cellulase_Ig-like"/>
</dbReference>
<dbReference type="SUPFAM" id="SSF81296">
    <property type="entry name" value="E set domains"/>
    <property type="match status" value="1"/>
</dbReference>
<dbReference type="InterPro" id="IPR013783">
    <property type="entry name" value="Ig-like_fold"/>
</dbReference>
<feature type="domain" description="Fibronectin type-III" evidence="6">
    <location>
        <begin position="667"/>
        <end position="745"/>
    </location>
</feature>
<evidence type="ECO:0000259" key="6">
    <source>
        <dbReference type="SMART" id="SM00060"/>
    </source>
</evidence>
<dbReference type="SUPFAM" id="SSF48208">
    <property type="entry name" value="Six-hairpin glycosidases"/>
    <property type="match status" value="1"/>
</dbReference>
<protein>
    <recommendedName>
        <fullName evidence="6">Fibronectin type-III domain-containing protein</fullName>
    </recommendedName>
</protein>
<dbReference type="SUPFAM" id="SSF49265">
    <property type="entry name" value="Fibronectin type III"/>
    <property type="match status" value="1"/>
</dbReference>
<dbReference type="InterPro" id="IPR008928">
    <property type="entry name" value="6-hairpin_glycosidase_sf"/>
</dbReference>
<dbReference type="Pfam" id="PF00759">
    <property type="entry name" value="Glyco_hydro_9"/>
    <property type="match status" value="1"/>
</dbReference>
<gene>
    <name evidence="7" type="ORF">B5M42_13155</name>
</gene>
<dbReference type="EMBL" id="MYFO01000015">
    <property type="protein sequence ID" value="TFE87103.1"/>
    <property type="molecule type" value="Genomic_DNA"/>
</dbReference>
<dbReference type="AlphaFoldDB" id="A0A4Y8Q0A2"/>
<keyword evidence="2" id="KW-0378">Hydrolase</keyword>
<comment type="caution">
    <text evidence="7">The sequence shown here is derived from an EMBL/GenBank/DDBJ whole genome shotgun (WGS) entry which is preliminary data.</text>
</comment>
<organism evidence="7 8">
    <name type="scientific">Paenibacillus athensensis</name>
    <dbReference type="NCBI Taxonomy" id="1967502"/>
    <lineage>
        <taxon>Bacteria</taxon>
        <taxon>Bacillati</taxon>
        <taxon>Bacillota</taxon>
        <taxon>Bacilli</taxon>
        <taxon>Bacillales</taxon>
        <taxon>Paenibacillaceae</taxon>
        <taxon>Paenibacillus</taxon>
    </lineage>
</organism>
<feature type="domain" description="Fibronectin type-III" evidence="6">
    <location>
        <begin position="756"/>
        <end position="841"/>
    </location>
</feature>
<dbReference type="InterPro" id="IPR012341">
    <property type="entry name" value="6hp_glycosidase-like_sf"/>
</dbReference>
<accession>A0A4Y8Q0A2</accession>
<reference evidence="7 8" key="1">
    <citation type="submission" date="2017-03" db="EMBL/GenBank/DDBJ databases">
        <title>Isolation of Levoglucosan Utilizing Bacteria.</title>
        <authorList>
            <person name="Arya A.S."/>
        </authorList>
    </citation>
    <scope>NUCLEOTIDE SEQUENCE [LARGE SCALE GENOMIC DNA]</scope>
    <source>
        <strain evidence="7 8">MEC069</strain>
    </source>
</reference>
<evidence type="ECO:0000256" key="3">
    <source>
        <dbReference type="ARBA" id="ARBA00023277"/>
    </source>
</evidence>
<dbReference type="CDD" id="cd02850">
    <property type="entry name" value="E_set_Cellulase_N"/>
    <property type="match status" value="1"/>
</dbReference>
<sequence>MKQILRMGICIWLSALLLLLPLLAIEASASVDTSVVRVNQIGYMTGADKIATVVNSSTTALTWSLIRVSDNTAVASGKTIVYGLDTASGDYVHKADFSAYRSVGTYTLSVSTGSSAVVSVPFEITNDLYPTLAKDAMGYFYFHRLGTDLTSLTGTPYYRTALHPGDNAVSCFKGTSATDWCGGEVLNVQKSWADAGDFGIYPVNHAMAAWTLLNLFERYPTQLGDGSLTIPENGNGIPDLLDEVMYGSTYLKGMLPANTSLLASHKVTNDKWGINITTSPWWQDDFNVPNAQFVNFENNTMAKENAATPAAKSRFAQPPSTAATYAIARVYAQLARAVQPYDAVKAADYWAVAQDAFNRAQTLPVKYYITEKEPDHTYTPTVDSVGGGDYDDKRITDDQYAAEVEMYLTAYKRSDANKTAYRNLVTANSFYANKTVNEFSWLNVETLGQISLLSVANDLPSADLATLKNNFKAYASKLVANVSYEGYQTPLSGKKVDGSAATYPWGSNSSVLNDMLALGIANDIVNPPGTTVVDNAYLQAMNKGMNYLLGVNPMKLSYITGYGDYNESDTHDGWAWNVYKQLGNPFPAGWVSGGPTGACVYADGTNQTDDGLTPRPPIAQAKLYAAPGTADKAYCSKENAINWNAPLAWTAAYLNMNKDYLNAQNYPLTTSFDMRTVRDSGSVKLTWAATTGALGYLIVKSTDDVNWVTIATLGASTLTYTDPTVNAGGTYYYRILPTNNYGSASPNRIVVTSMSGGFPFAGYKFSSSTTKTIVLTWKPVAGAVKYQMERSTNGSSFSVSSTITPSKVIVNPDGSYTYSVSDMTPTYSYLRITAVDAAGASTQSNVMFIQR</sequence>
<dbReference type="InterPro" id="IPR014756">
    <property type="entry name" value="Ig_E-set"/>
</dbReference>
<dbReference type="Gene3D" id="2.60.40.10">
    <property type="entry name" value="Immunoglobulins"/>
    <property type="match status" value="3"/>
</dbReference>
<keyword evidence="5" id="KW-0624">Polysaccharide degradation</keyword>
<dbReference type="InterPro" id="IPR036116">
    <property type="entry name" value="FN3_sf"/>
</dbReference>
<evidence type="ECO:0000256" key="4">
    <source>
        <dbReference type="ARBA" id="ARBA00023295"/>
    </source>
</evidence>
<evidence type="ECO:0000256" key="5">
    <source>
        <dbReference type="ARBA" id="ARBA00023326"/>
    </source>
</evidence>
<dbReference type="SMART" id="SM00060">
    <property type="entry name" value="FN3"/>
    <property type="match status" value="2"/>
</dbReference>
<dbReference type="PANTHER" id="PTHR22298">
    <property type="entry name" value="ENDO-1,4-BETA-GLUCANASE"/>
    <property type="match status" value="1"/>
</dbReference>
<dbReference type="RefSeq" id="WP_134753536.1">
    <property type="nucleotide sequence ID" value="NZ_MYFO02000013.1"/>
</dbReference>
<comment type="similarity">
    <text evidence="1">Belongs to the glycosyl hydrolase 9 (cellulase E) family.</text>
</comment>
<dbReference type="GO" id="GO:0008810">
    <property type="term" value="F:cellulase activity"/>
    <property type="evidence" value="ECO:0007669"/>
    <property type="project" value="InterPro"/>
</dbReference>
<name>A0A4Y8Q0A2_9BACL</name>
<evidence type="ECO:0000313" key="7">
    <source>
        <dbReference type="EMBL" id="TFE87103.1"/>
    </source>
</evidence>
<evidence type="ECO:0000256" key="1">
    <source>
        <dbReference type="ARBA" id="ARBA00007072"/>
    </source>
</evidence>
<dbReference type="Gene3D" id="1.50.10.10">
    <property type="match status" value="1"/>
</dbReference>
<keyword evidence="8" id="KW-1185">Reference proteome</keyword>
<keyword evidence="3" id="KW-0119">Carbohydrate metabolism</keyword>
<dbReference type="Proteomes" id="UP000298246">
    <property type="component" value="Unassembled WGS sequence"/>
</dbReference>